<evidence type="ECO:0000256" key="1">
    <source>
        <dbReference type="ARBA" id="ARBA00001946"/>
    </source>
</evidence>
<gene>
    <name evidence="4" type="ORF">ACFPFM_31350</name>
</gene>
<dbReference type="RefSeq" id="WP_344037694.1">
    <property type="nucleotide sequence ID" value="NZ_BAAAKE010000008.1"/>
</dbReference>
<keyword evidence="2" id="KW-0378">Hydrolase</keyword>
<feature type="domain" description="Nudix hydrolase" evidence="3">
    <location>
        <begin position="46"/>
        <end position="187"/>
    </location>
</feature>
<comment type="cofactor">
    <cofactor evidence="1">
        <name>Mg(2+)</name>
        <dbReference type="ChEBI" id="CHEBI:18420"/>
    </cofactor>
</comment>
<dbReference type="PROSITE" id="PS51462">
    <property type="entry name" value="NUDIX"/>
    <property type="match status" value="1"/>
</dbReference>
<evidence type="ECO:0000313" key="5">
    <source>
        <dbReference type="Proteomes" id="UP001595833"/>
    </source>
</evidence>
<dbReference type="InterPro" id="IPR020476">
    <property type="entry name" value="Nudix_hydrolase"/>
</dbReference>
<dbReference type="PANTHER" id="PTHR11839:SF18">
    <property type="entry name" value="NUDIX HYDROLASE DOMAIN-CONTAINING PROTEIN"/>
    <property type="match status" value="1"/>
</dbReference>
<dbReference type="EMBL" id="JBHSJB010000031">
    <property type="protein sequence ID" value="MFC5058231.1"/>
    <property type="molecule type" value="Genomic_DNA"/>
</dbReference>
<dbReference type="InterPro" id="IPR015797">
    <property type="entry name" value="NUDIX_hydrolase-like_dom_sf"/>
</dbReference>
<keyword evidence="5" id="KW-1185">Reference proteome</keyword>
<evidence type="ECO:0000256" key="2">
    <source>
        <dbReference type="ARBA" id="ARBA00022801"/>
    </source>
</evidence>
<evidence type="ECO:0000259" key="3">
    <source>
        <dbReference type="PROSITE" id="PS51462"/>
    </source>
</evidence>
<dbReference type="Gene3D" id="3.90.79.10">
    <property type="entry name" value="Nucleoside Triphosphate Pyrophosphohydrolase"/>
    <property type="match status" value="1"/>
</dbReference>
<proteinExistence type="predicted"/>
<accession>A0ABV9Y6M3</accession>
<protein>
    <submittedName>
        <fullName evidence="4">NUDIX domain-containing protein</fullName>
    </submittedName>
</protein>
<dbReference type="Pfam" id="PF00293">
    <property type="entry name" value="NUDIX"/>
    <property type="match status" value="1"/>
</dbReference>
<dbReference type="SUPFAM" id="SSF55811">
    <property type="entry name" value="Nudix"/>
    <property type="match status" value="1"/>
</dbReference>
<reference evidence="5" key="1">
    <citation type="journal article" date="2019" name="Int. J. Syst. Evol. Microbiol.">
        <title>The Global Catalogue of Microorganisms (GCM) 10K type strain sequencing project: providing services to taxonomists for standard genome sequencing and annotation.</title>
        <authorList>
            <consortium name="The Broad Institute Genomics Platform"/>
            <consortium name="The Broad Institute Genome Sequencing Center for Infectious Disease"/>
            <person name="Wu L."/>
            <person name="Ma J."/>
        </authorList>
    </citation>
    <scope>NUCLEOTIDE SEQUENCE [LARGE SCALE GENOMIC DNA]</scope>
    <source>
        <strain evidence="5">KCTC 12848</strain>
    </source>
</reference>
<name>A0ABV9Y6M3_9PSEU</name>
<sequence>MATDRDGESAGVVVVWQRLATDVVHSSPWFEVHRDAVVRPDGGHDTYHHVVAPGSVTVLALDDDDHVVLTRQWIYTHGGTEWRLPGGGVDAEDANPEEAARRELAEETGLRAVNWLRIGRVHGADSLSNHVDHVFLATGLSAGGAALGPGEGDLRVHRIPFDDAVDLVLRGQLPHAGSSYALLSTALRRTGGRVFPGQG</sequence>
<dbReference type="PANTHER" id="PTHR11839">
    <property type="entry name" value="UDP/ADP-SUGAR PYROPHOSPHATASE"/>
    <property type="match status" value="1"/>
</dbReference>
<dbReference type="CDD" id="cd24161">
    <property type="entry name" value="NUDIX_ADPRase_Ndx2"/>
    <property type="match status" value="1"/>
</dbReference>
<organism evidence="4 5">
    <name type="scientific">Saccharothrix xinjiangensis</name>
    <dbReference type="NCBI Taxonomy" id="204798"/>
    <lineage>
        <taxon>Bacteria</taxon>
        <taxon>Bacillati</taxon>
        <taxon>Actinomycetota</taxon>
        <taxon>Actinomycetes</taxon>
        <taxon>Pseudonocardiales</taxon>
        <taxon>Pseudonocardiaceae</taxon>
        <taxon>Saccharothrix</taxon>
    </lineage>
</organism>
<dbReference type="PRINTS" id="PR00502">
    <property type="entry name" value="NUDIXFAMILY"/>
</dbReference>
<comment type="caution">
    <text evidence="4">The sequence shown here is derived from an EMBL/GenBank/DDBJ whole genome shotgun (WGS) entry which is preliminary data.</text>
</comment>
<evidence type="ECO:0000313" key="4">
    <source>
        <dbReference type="EMBL" id="MFC5058231.1"/>
    </source>
</evidence>
<dbReference type="InterPro" id="IPR000086">
    <property type="entry name" value="NUDIX_hydrolase_dom"/>
</dbReference>
<dbReference type="Proteomes" id="UP001595833">
    <property type="component" value="Unassembled WGS sequence"/>
</dbReference>